<name>A0ABQ9RJE5_9PEZI</name>
<proteinExistence type="predicted"/>
<sequence>MKQDDFIFPAHSCLPTGFLPCLEPPASIYMRLLQAAPSFAPLFSNAVGYLPFPLKKDRLMFPPKEKHRRVIGVVILWGDCN</sequence>
<evidence type="ECO:0000313" key="1">
    <source>
        <dbReference type="EMBL" id="KAK1504775.1"/>
    </source>
</evidence>
<accession>A0ABQ9RJE5</accession>
<organism evidence="1 2">
    <name type="scientific">Colletotrichum tamarilloi</name>
    <dbReference type="NCBI Taxonomy" id="1209934"/>
    <lineage>
        <taxon>Eukaryota</taxon>
        <taxon>Fungi</taxon>
        <taxon>Dikarya</taxon>
        <taxon>Ascomycota</taxon>
        <taxon>Pezizomycotina</taxon>
        <taxon>Sordariomycetes</taxon>
        <taxon>Hypocreomycetidae</taxon>
        <taxon>Glomerellales</taxon>
        <taxon>Glomerellaceae</taxon>
        <taxon>Colletotrichum</taxon>
        <taxon>Colletotrichum acutatum species complex</taxon>
    </lineage>
</organism>
<comment type="caution">
    <text evidence="1">The sequence shown here is derived from an EMBL/GenBank/DDBJ whole genome shotgun (WGS) entry which is preliminary data.</text>
</comment>
<keyword evidence="2" id="KW-1185">Reference proteome</keyword>
<evidence type="ECO:0000313" key="2">
    <source>
        <dbReference type="Proteomes" id="UP001227543"/>
    </source>
</evidence>
<dbReference type="Proteomes" id="UP001227543">
    <property type="component" value="Unassembled WGS sequence"/>
</dbReference>
<protein>
    <submittedName>
        <fullName evidence="1">Uncharacterized protein</fullName>
    </submittedName>
</protein>
<dbReference type="EMBL" id="MLFU01000009">
    <property type="protein sequence ID" value="KAK1504775.1"/>
    <property type="molecule type" value="Genomic_DNA"/>
</dbReference>
<reference evidence="1 2" key="1">
    <citation type="submission" date="2016-10" db="EMBL/GenBank/DDBJ databases">
        <title>The genome sequence of Colletotrichum fioriniae PJ7.</title>
        <authorList>
            <person name="Baroncelli R."/>
        </authorList>
    </citation>
    <scope>NUCLEOTIDE SEQUENCE [LARGE SCALE GENOMIC DNA]</scope>
    <source>
        <strain evidence="1 2">Tom-12</strain>
    </source>
</reference>
<dbReference type="GeneID" id="85404350"/>
<gene>
    <name evidence="1" type="ORF">CTAM01_04082</name>
</gene>
<dbReference type="RefSeq" id="XP_060385533.1">
    <property type="nucleotide sequence ID" value="XM_060520112.1"/>
</dbReference>